<dbReference type="OrthoDB" id="6315383at2"/>
<dbReference type="EMBL" id="VLNR01000056">
    <property type="protein sequence ID" value="TSE05681.1"/>
    <property type="molecule type" value="Genomic_DNA"/>
</dbReference>
<organism evidence="1 2">
    <name type="scientific">Aquimarina algiphila</name>
    <dbReference type="NCBI Taxonomy" id="2047982"/>
    <lineage>
        <taxon>Bacteria</taxon>
        <taxon>Pseudomonadati</taxon>
        <taxon>Bacteroidota</taxon>
        <taxon>Flavobacteriia</taxon>
        <taxon>Flavobacteriales</taxon>
        <taxon>Flavobacteriaceae</taxon>
        <taxon>Aquimarina</taxon>
    </lineage>
</organism>
<gene>
    <name evidence="1" type="ORF">FOF46_21880</name>
</gene>
<name>A0A554VEY0_9FLAO</name>
<keyword evidence="2" id="KW-1185">Reference proteome</keyword>
<reference evidence="1 2" key="1">
    <citation type="submission" date="2019-07" db="EMBL/GenBank/DDBJ databases">
        <title>The draft genome sequence of Aquimarina algiphila M91.</title>
        <authorList>
            <person name="Meng X."/>
        </authorList>
    </citation>
    <scope>NUCLEOTIDE SEQUENCE [LARGE SCALE GENOMIC DNA]</scope>
    <source>
        <strain evidence="1 2">M91</strain>
    </source>
</reference>
<dbReference type="Proteomes" id="UP000318833">
    <property type="component" value="Unassembled WGS sequence"/>
</dbReference>
<evidence type="ECO:0000313" key="2">
    <source>
        <dbReference type="Proteomes" id="UP000318833"/>
    </source>
</evidence>
<accession>A0A554VEY0</accession>
<evidence type="ECO:0000313" key="1">
    <source>
        <dbReference type="EMBL" id="TSE05681.1"/>
    </source>
</evidence>
<sequence length="307" mass="34258">MKKPLHLIKTWFETGDVPTQQQFHDAWDSFHHKDNGEVLVGKTVNDKGDITFVFSDKEELIIEKFIPDVSKPIGYIDGLVEQLTGILDAIGGLQLGKVDTIDGKGLSDTNFSQGEKDKLEGLQNYTPPTSQPVSFIEGLQMIVDELTQDLNLKVNQVDGKGLSDTNFSQEEKDKLANISPDLAVYNLSNTPAFLNYRYFGKKVYGVLLAIPTPELEVNYTFTHALNVEKYLRIELWEDGLPPNNTRQIARQDLAKLIGENAGTFNHTKNVITTTGYKIPTNKLLYIEYTEIPQGVGTDIIGVTPIGR</sequence>
<protein>
    <submittedName>
        <fullName evidence="1">Uncharacterized protein</fullName>
    </submittedName>
</protein>
<dbReference type="AlphaFoldDB" id="A0A554VEY0"/>
<proteinExistence type="predicted"/>
<dbReference type="RefSeq" id="WP_143917917.1">
    <property type="nucleotide sequence ID" value="NZ_CANMIK010000054.1"/>
</dbReference>
<comment type="caution">
    <text evidence="1">The sequence shown here is derived from an EMBL/GenBank/DDBJ whole genome shotgun (WGS) entry which is preliminary data.</text>
</comment>